<comment type="caution">
    <text evidence="2">The sequence shown here is derived from an EMBL/GenBank/DDBJ whole genome shotgun (WGS) entry which is preliminary data.</text>
</comment>
<keyword evidence="3" id="KW-1185">Reference proteome</keyword>
<reference evidence="2 3" key="1">
    <citation type="submission" date="2018-08" db="EMBL/GenBank/DDBJ databases">
        <title>Mucilaginibacter sp. MYSH2.</title>
        <authorList>
            <person name="Seo T."/>
        </authorList>
    </citation>
    <scope>NUCLEOTIDE SEQUENCE [LARGE SCALE GENOMIC DNA]</scope>
    <source>
        <strain evidence="2 3">MYSH2</strain>
    </source>
</reference>
<evidence type="ECO:0000259" key="1">
    <source>
        <dbReference type="Pfam" id="PF13788"/>
    </source>
</evidence>
<accession>A0A372NZI4</accession>
<dbReference type="InterPro" id="IPR025438">
    <property type="entry name" value="DUF4180"/>
</dbReference>
<protein>
    <submittedName>
        <fullName evidence="2">DUF4180 domain-containing protein</fullName>
    </submittedName>
</protein>
<sequence>MNIISHTINNKEIAEVSAERILIQSIEDALDLIGNIYYQGFDAMIVYEKNLTPDFFELKNKLAGEVLQKFTNYRMRLAVVGEFSKFDSKSLNDFIYESNKGKQVNFAGSIEEALEAMAK</sequence>
<gene>
    <name evidence="2" type="ORF">D0C36_08450</name>
</gene>
<proteinExistence type="predicted"/>
<dbReference type="AlphaFoldDB" id="A0A372NZI4"/>
<evidence type="ECO:0000313" key="3">
    <source>
        <dbReference type="Proteomes" id="UP000264217"/>
    </source>
</evidence>
<name>A0A372NZI4_9SPHI</name>
<evidence type="ECO:0000313" key="2">
    <source>
        <dbReference type="EMBL" id="RFZ95535.1"/>
    </source>
</evidence>
<feature type="domain" description="DUF4180" evidence="1">
    <location>
        <begin position="9"/>
        <end position="115"/>
    </location>
</feature>
<dbReference type="EMBL" id="QWDC01000001">
    <property type="protein sequence ID" value="RFZ95535.1"/>
    <property type="molecule type" value="Genomic_DNA"/>
</dbReference>
<dbReference type="Pfam" id="PF13788">
    <property type="entry name" value="DUF4180"/>
    <property type="match status" value="1"/>
</dbReference>
<dbReference type="RefSeq" id="WP_117391088.1">
    <property type="nucleotide sequence ID" value="NZ_QWDC01000001.1"/>
</dbReference>
<organism evidence="2 3">
    <name type="scientific">Mucilaginibacter conchicola</name>
    <dbReference type="NCBI Taxonomy" id="2303333"/>
    <lineage>
        <taxon>Bacteria</taxon>
        <taxon>Pseudomonadati</taxon>
        <taxon>Bacteroidota</taxon>
        <taxon>Sphingobacteriia</taxon>
        <taxon>Sphingobacteriales</taxon>
        <taxon>Sphingobacteriaceae</taxon>
        <taxon>Mucilaginibacter</taxon>
    </lineage>
</organism>
<dbReference type="OrthoDB" id="8595425at2"/>
<dbReference type="Proteomes" id="UP000264217">
    <property type="component" value="Unassembled WGS sequence"/>
</dbReference>